<sequence length="218" mass="24284">MSPPNLLKIQPEKDITFNYSLFAMSTCHLYLQNVSDDGSLVAFKIKTTAPKNYLVKPSNGTVKAGETCTVQIVLQPLAKDPEKPLSSDRFLVQATKVSNEDALPRDYWQKLDKEAVQDRRLNVVLRKNATEANQDYASSGVGGEREPNTRGALESAPPETEADLRAENERLRKRVADLEKKTKKGGWEIWHYAAMFVFFIAMHIALNTVFGSPGGGKQ</sequence>
<gene>
    <name evidence="9" type="ORF">Cvel_25564</name>
</gene>
<keyword evidence="5 7" id="KW-0472">Membrane</keyword>
<dbReference type="GO" id="GO:0061817">
    <property type="term" value="P:endoplasmic reticulum-plasma membrane tethering"/>
    <property type="evidence" value="ECO:0007669"/>
    <property type="project" value="TreeGrafter"/>
</dbReference>
<dbReference type="Gene3D" id="2.60.40.10">
    <property type="entry name" value="Immunoglobulins"/>
    <property type="match status" value="1"/>
</dbReference>
<evidence type="ECO:0000256" key="5">
    <source>
        <dbReference type="ARBA" id="ARBA00023136"/>
    </source>
</evidence>
<comment type="similarity">
    <text evidence="2">Belongs to the VAMP-associated protein (VAP) (TC 9.B.17) family.</text>
</comment>
<evidence type="ECO:0000256" key="7">
    <source>
        <dbReference type="SAM" id="Phobius"/>
    </source>
</evidence>
<dbReference type="InterPro" id="IPR013783">
    <property type="entry name" value="Ig-like_fold"/>
</dbReference>
<evidence type="ECO:0000256" key="1">
    <source>
        <dbReference type="ARBA" id="ARBA00004211"/>
    </source>
</evidence>
<dbReference type="InterPro" id="IPR000535">
    <property type="entry name" value="MSP_dom"/>
</dbReference>
<keyword evidence="3 7" id="KW-0812">Transmembrane</keyword>
<reference evidence="9" key="1">
    <citation type="submission" date="2014-11" db="EMBL/GenBank/DDBJ databases">
        <authorList>
            <person name="Otto D Thomas"/>
            <person name="Naeem Raeece"/>
        </authorList>
    </citation>
    <scope>NUCLEOTIDE SEQUENCE</scope>
</reference>
<dbReference type="InterPro" id="IPR016763">
    <property type="entry name" value="VAP"/>
</dbReference>
<dbReference type="AlphaFoldDB" id="A0A0G4HA19"/>
<keyword evidence="4 7" id="KW-1133">Transmembrane helix</keyword>
<feature type="transmembrane region" description="Helical" evidence="7">
    <location>
        <begin position="189"/>
        <end position="210"/>
    </location>
</feature>
<evidence type="ECO:0000259" key="8">
    <source>
        <dbReference type="PROSITE" id="PS50202"/>
    </source>
</evidence>
<evidence type="ECO:0000256" key="3">
    <source>
        <dbReference type="ARBA" id="ARBA00022692"/>
    </source>
</evidence>
<comment type="subcellular location">
    <subcellularLocation>
        <location evidence="1">Membrane</location>
        <topology evidence="1">Single-pass type IV membrane protein</topology>
    </subcellularLocation>
</comment>
<dbReference type="GO" id="GO:0005886">
    <property type="term" value="C:plasma membrane"/>
    <property type="evidence" value="ECO:0007669"/>
    <property type="project" value="TreeGrafter"/>
</dbReference>
<protein>
    <recommendedName>
        <fullName evidence="8">MSP domain-containing protein</fullName>
    </recommendedName>
</protein>
<dbReference type="PANTHER" id="PTHR10809">
    <property type="entry name" value="VESICLE-ASSOCIATED MEMBRANE PROTEIN-ASSOCIATED PROTEIN"/>
    <property type="match status" value="1"/>
</dbReference>
<dbReference type="PROSITE" id="PS50202">
    <property type="entry name" value="MSP"/>
    <property type="match status" value="1"/>
</dbReference>
<feature type="domain" description="MSP" evidence="8">
    <location>
        <begin position="6"/>
        <end position="126"/>
    </location>
</feature>
<dbReference type="GO" id="GO:0005789">
    <property type="term" value="C:endoplasmic reticulum membrane"/>
    <property type="evidence" value="ECO:0007669"/>
    <property type="project" value="InterPro"/>
</dbReference>
<dbReference type="PhylomeDB" id="A0A0G4HA19"/>
<dbReference type="Pfam" id="PF00635">
    <property type="entry name" value="Motile_Sperm"/>
    <property type="match status" value="1"/>
</dbReference>
<feature type="region of interest" description="Disordered" evidence="6">
    <location>
        <begin position="134"/>
        <end position="166"/>
    </location>
</feature>
<evidence type="ECO:0000256" key="4">
    <source>
        <dbReference type="ARBA" id="ARBA00022989"/>
    </source>
</evidence>
<dbReference type="InterPro" id="IPR008962">
    <property type="entry name" value="PapD-like_sf"/>
</dbReference>
<name>A0A0G4HA19_9ALVE</name>
<dbReference type="EMBL" id="CDMZ01002109">
    <property type="protein sequence ID" value="CEM40817.1"/>
    <property type="molecule type" value="Genomic_DNA"/>
</dbReference>
<organism evidence="9">
    <name type="scientific">Chromera velia CCMP2878</name>
    <dbReference type="NCBI Taxonomy" id="1169474"/>
    <lineage>
        <taxon>Eukaryota</taxon>
        <taxon>Sar</taxon>
        <taxon>Alveolata</taxon>
        <taxon>Colpodellida</taxon>
        <taxon>Chromeraceae</taxon>
        <taxon>Chromera</taxon>
    </lineage>
</organism>
<dbReference type="VEuPathDB" id="CryptoDB:Cvel_25564"/>
<proteinExistence type="inferred from homology"/>
<dbReference type="GO" id="GO:0090158">
    <property type="term" value="P:endoplasmic reticulum membrane organization"/>
    <property type="evidence" value="ECO:0007669"/>
    <property type="project" value="TreeGrafter"/>
</dbReference>
<evidence type="ECO:0000313" key="9">
    <source>
        <dbReference type="EMBL" id="CEM40817.1"/>
    </source>
</evidence>
<dbReference type="SUPFAM" id="SSF49354">
    <property type="entry name" value="PapD-like"/>
    <property type="match status" value="1"/>
</dbReference>
<evidence type="ECO:0000256" key="6">
    <source>
        <dbReference type="SAM" id="MobiDB-lite"/>
    </source>
</evidence>
<evidence type="ECO:0000256" key="2">
    <source>
        <dbReference type="ARBA" id="ARBA00008932"/>
    </source>
</evidence>
<dbReference type="PANTHER" id="PTHR10809:SF6">
    <property type="entry name" value="AT11025P-RELATED"/>
    <property type="match status" value="1"/>
</dbReference>
<accession>A0A0G4HA19</accession>